<evidence type="ECO:0000313" key="2">
    <source>
        <dbReference type="EMBL" id="EGX70480.1"/>
    </source>
</evidence>
<proteinExistence type="predicted"/>
<feature type="transmembrane region" description="Helical" evidence="1">
    <location>
        <begin position="139"/>
        <end position="162"/>
    </location>
</feature>
<dbReference type="Proteomes" id="UP000004830">
    <property type="component" value="Unassembled WGS sequence"/>
</dbReference>
<dbReference type="AlphaFoldDB" id="G1WJF6"/>
<gene>
    <name evidence="2" type="ORF">HMPREF9452_01469</name>
</gene>
<accession>G1WJF6</accession>
<dbReference type="GeneID" id="62759173"/>
<name>G1WJF6_9ACTN</name>
<keyword evidence="1" id="KW-1133">Transmembrane helix</keyword>
<reference evidence="2 3" key="1">
    <citation type="submission" date="2011-06" db="EMBL/GenBank/DDBJ databases">
        <title>The Genome Sequence of Collinsella tanakaei YIT 12063.</title>
        <authorList>
            <consortium name="The Broad Institute Genome Sequencing Platform"/>
            <person name="Earl A."/>
            <person name="Ward D."/>
            <person name="Feldgarden M."/>
            <person name="Gevers D."/>
            <person name="Morotomi M."/>
            <person name="Young S.K."/>
            <person name="Zeng Q."/>
            <person name="Gargeya S."/>
            <person name="Fitzgerald M."/>
            <person name="Haas B."/>
            <person name="Abouelleil A."/>
            <person name="Alvarado L."/>
            <person name="Arachchi H.M."/>
            <person name="Berlin A."/>
            <person name="Brown A."/>
            <person name="Chapman S.B."/>
            <person name="Chen Z."/>
            <person name="Dunbar C."/>
            <person name="Freedman E."/>
            <person name="Gearin G."/>
            <person name="Gellesch M."/>
            <person name="Goldberg J."/>
            <person name="Griggs A."/>
            <person name="Gujja S."/>
            <person name="Heiman D."/>
            <person name="Howarth C."/>
            <person name="Larson L."/>
            <person name="Lui A."/>
            <person name="MacDonald P.J.P."/>
            <person name="Mehta T."/>
            <person name="Montmayeur A."/>
            <person name="Murphy C."/>
            <person name="Neiman D."/>
            <person name="Pearson M."/>
            <person name="Priest M."/>
            <person name="Roberts A."/>
            <person name="Saif S."/>
            <person name="Shea T."/>
            <person name="Shenoy N."/>
            <person name="Sisk P."/>
            <person name="Stolte C."/>
            <person name="Sykes S."/>
            <person name="Wortman J."/>
            <person name="Nusbaum C."/>
            <person name="Birren B."/>
        </authorList>
    </citation>
    <scope>NUCLEOTIDE SEQUENCE [LARGE SCALE GENOMIC DNA]</scope>
    <source>
        <strain evidence="2 3">YIT 12063</strain>
    </source>
</reference>
<protein>
    <submittedName>
        <fullName evidence="2">Uncharacterized protein</fullName>
    </submittedName>
</protein>
<feature type="transmembrane region" description="Helical" evidence="1">
    <location>
        <begin position="34"/>
        <end position="58"/>
    </location>
</feature>
<dbReference type="EMBL" id="ADLS01000018">
    <property type="protein sequence ID" value="EGX70480.1"/>
    <property type="molecule type" value="Genomic_DNA"/>
</dbReference>
<dbReference type="eggNOG" id="ENOG50313S9">
    <property type="taxonomic scope" value="Bacteria"/>
</dbReference>
<keyword evidence="1" id="KW-0472">Membrane</keyword>
<comment type="caution">
    <text evidence="2">The sequence shown here is derived from an EMBL/GenBank/DDBJ whole genome shotgun (WGS) entry which is preliminary data.</text>
</comment>
<dbReference type="STRING" id="742742.HMPREF9452_01469"/>
<sequence length="176" mass="19095">MSNNTEKQARSAGKRVVEIENSMSPKAFYVTKEVLLGIAGFVWCAAGFNIVRIGVLAYAEQSGALLIAGLLAASVAVFLVFWTRIFSKLLGKHTDRIVGYGNARQPFWRFFDRQAFIIMAVMMTAGISLRAFSLVPSSFIASFYTGLGIALFGAGVGFLINLARLLKASRRTGTLA</sequence>
<dbReference type="RefSeq" id="WP_009141503.1">
    <property type="nucleotide sequence ID" value="NZ_JH126470.1"/>
</dbReference>
<feature type="transmembrane region" description="Helical" evidence="1">
    <location>
        <begin position="115"/>
        <end position="133"/>
    </location>
</feature>
<organism evidence="2 3">
    <name type="scientific">Collinsella tanakaei YIT 12063</name>
    <dbReference type="NCBI Taxonomy" id="742742"/>
    <lineage>
        <taxon>Bacteria</taxon>
        <taxon>Bacillati</taxon>
        <taxon>Actinomycetota</taxon>
        <taxon>Coriobacteriia</taxon>
        <taxon>Coriobacteriales</taxon>
        <taxon>Coriobacteriaceae</taxon>
        <taxon>Collinsella</taxon>
    </lineage>
</organism>
<keyword evidence="1" id="KW-0812">Transmembrane</keyword>
<feature type="transmembrane region" description="Helical" evidence="1">
    <location>
        <begin position="64"/>
        <end position="82"/>
    </location>
</feature>
<keyword evidence="3" id="KW-1185">Reference proteome</keyword>
<dbReference type="HOGENOM" id="CLU_128087_0_0_11"/>
<dbReference type="PATRIC" id="fig|742742.3.peg.1438"/>
<evidence type="ECO:0000256" key="1">
    <source>
        <dbReference type="SAM" id="Phobius"/>
    </source>
</evidence>
<evidence type="ECO:0000313" key="3">
    <source>
        <dbReference type="Proteomes" id="UP000004830"/>
    </source>
</evidence>